<evidence type="ECO:0008006" key="4">
    <source>
        <dbReference type="Google" id="ProtNLM"/>
    </source>
</evidence>
<dbReference type="Proteomes" id="UP000064137">
    <property type="component" value="Chromosome"/>
</dbReference>
<organism evidence="2 3">
    <name type="scientific">Pseudomonas oryzihabitans</name>
    <dbReference type="NCBI Taxonomy" id="47885"/>
    <lineage>
        <taxon>Bacteria</taxon>
        <taxon>Pseudomonadati</taxon>
        <taxon>Pseudomonadota</taxon>
        <taxon>Gammaproteobacteria</taxon>
        <taxon>Pseudomonadales</taxon>
        <taxon>Pseudomonadaceae</taxon>
        <taxon>Pseudomonas</taxon>
    </lineage>
</organism>
<dbReference type="OrthoDB" id="6866357at2"/>
<dbReference type="EMBL" id="CP013987">
    <property type="protein sequence ID" value="ALZ85871.1"/>
    <property type="molecule type" value="Genomic_DNA"/>
</dbReference>
<feature type="region of interest" description="Disordered" evidence="1">
    <location>
        <begin position="152"/>
        <end position="173"/>
    </location>
</feature>
<dbReference type="RefSeq" id="WP_059315988.1">
    <property type="nucleotide sequence ID" value="NZ_CP013987.1"/>
</dbReference>
<name>A0A0U4PAT1_9PSED</name>
<evidence type="ECO:0000313" key="3">
    <source>
        <dbReference type="Proteomes" id="UP000064137"/>
    </source>
</evidence>
<dbReference type="KEGG" id="por:APT59_17320"/>
<feature type="compositionally biased region" description="Acidic residues" evidence="1">
    <location>
        <begin position="157"/>
        <end position="173"/>
    </location>
</feature>
<dbReference type="AlphaFoldDB" id="A0A0U4PAT1"/>
<gene>
    <name evidence="2" type="ORF">APT59_17320</name>
</gene>
<dbReference type="PROSITE" id="PS51257">
    <property type="entry name" value="PROKAR_LIPOPROTEIN"/>
    <property type="match status" value="1"/>
</dbReference>
<proteinExistence type="predicted"/>
<evidence type="ECO:0000313" key="2">
    <source>
        <dbReference type="EMBL" id="ALZ85871.1"/>
    </source>
</evidence>
<accession>A0A0U4PAT1</accession>
<reference evidence="2 3" key="1">
    <citation type="submission" date="2016-01" db="EMBL/GenBank/DDBJ databases">
        <title>Annotation of Pseudomonas oryzihabitans USDA-ARS-USMARC-56511.</title>
        <authorList>
            <person name="Harhay G.P."/>
            <person name="Harhay D.M."/>
            <person name="Smith T.P.L."/>
            <person name="Bono J.L."/>
            <person name="Heaton M.P."/>
            <person name="Clawson M.L."/>
            <person name="Chitko-Mckown C.G."/>
            <person name="Capik S.F."/>
            <person name="DeDonder K.D."/>
            <person name="Apley M.D."/>
            <person name="Lubbers B.V."/>
            <person name="White B.J."/>
            <person name="Larson R.L."/>
        </authorList>
    </citation>
    <scope>NUCLEOTIDE SEQUENCE [LARGE SCALE GENOMIC DNA]</scope>
    <source>
        <strain evidence="2 3">USDA-ARS-USMARC-56511</strain>
    </source>
</reference>
<protein>
    <recommendedName>
        <fullName evidence="4">Lipoprotein</fullName>
    </recommendedName>
</protein>
<sequence>MSRRHLILTAAVLSLTGCGGYDYSCDAAKTAELVRQQYAQTINEIYADDITAGQPALEAGQVSLVDIKTQEEPSDSGDAGFYTCNATVEATWPKAALERLAPAAAQLASVGAILENGHLRHALSYESSLEGSEKQRVDITLPEAVELSLKTLAGQEPMDEYLEDAPDGEQEAP</sequence>
<evidence type="ECO:0000256" key="1">
    <source>
        <dbReference type="SAM" id="MobiDB-lite"/>
    </source>
</evidence>